<proteinExistence type="predicted"/>
<dbReference type="Proteomes" id="UP000277204">
    <property type="component" value="Unassembled WGS sequence"/>
</dbReference>
<organism evidence="1 2">
    <name type="scientific">Schistosoma margrebowiei</name>
    <dbReference type="NCBI Taxonomy" id="48269"/>
    <lineage>
        <taxon>Eukaryota</taxon>
        <taxon>Metazoa</taxon>
        <taxon>Spiralia</taxon>
        <taxon>Lophotrochozoa</taxon>
        <taxon>Platyhelminthes</taxon>
        <taxon>Trematoda</taxon>
        <taxon>Digenea</taxon>
        <taxon>Strigeidida</taxon>
        <taxon>Schistosomatoidea</taxon>
        <taxon>Schistosomatidae</taxon>
        <taxon>Schistosoma</taxon>
    </lineage>
</organism>
<accession>A0A183N465</accession>
<reference evidence="1 2" key="1">
    <citation type="submission" date="2018-11" db="EMBL/GenBank/DDBJ databases">
        <authorList>
            <consortium name="Pathogen Informatics"/>
        </authorList>
    </citation>
    <scope>NUCLEOTIDE SEQUENCE [LARGE SCALE GENOMIC DNA]</scope>
    <source>
        <strain evidence="1 2">Zambia</strain>
    </source>
</reference>
<evidence type="ECO:0000313" key="1">
    <source>
        <dbReference type="EMBL" id="VDP45813.1"/>
    </source>
</evidence>
<keyword evidence="2" id="KW-1185">Reference proteome</keyword>
<dbReference type="AlphaFoldDB" id="A0A183N465"/>
<protein>
    <submittedName>
        <fullName evidence="1">Uncharacterized protein</fullName>
    </submittedName>
</protein>
<name>A0A183N465_9TREM</name>
<evidence type="ECO:0000313" key="2">
    <source>
        <dbReference type="Proteomes" id="UP000277204"/>
    </source>
</evidence>
<sequence>MNYDVESLCEERFATYLIYDELTNQSKITLTIMTILFKYFSKRLIYPLTMKTLLVLFIYYTFSIHGSIQHAALGQPMKDSSLAKEVYFRTDSGYNKCLAICLYCYRDSSIYRSNLVFVTLFHKFNLIIITYIVCFLCIFQQKSFYDCANVQCPLLQDADFPPHFDEDCVLLSSLSMKLKESLIH</sequence>
<gene>
    <name evidence="1" type="ORF">SMRZ_LOCUS23090</name>
</gene>
<dbReference type="EMBL" id="UZAI01019508">
    <property type="protein sequence ID" value="VDP45813.1"/>
    <property type="molecule type" value="Genomic_DNA"/>
</dbReference>